<feature type="transmembrane region" description="Helical" evidence="3">
    <location>
        <begin position="35"/>
        <end position="58"/>
    </location>
</feature>
<name>A0ABP0GHY6_CLALP</name>
<dbReference type="PANTHER" id="PTHR43313">
    <property type="entry name" value="SHORT-CHAIN DEHYDROGENASE/REDUCTASE FAMILY 9C"/>
    <property type="match status" value="1"/>
</dbReference>
<dbReference type="InterPro" id="IPR020904">
    <property type="entry name" value="Sc_DH/Rdtase_CS"/>
</dbReference>
<sequence>MLSGDFGRSLFAALVLTALFGVVVPATSSVLLQWMGISLGGVELAVGFFVVCFLSVLLQSIVPRFRLNPKGKAVLITGCDTGFGLRLAKQLDDLGMYVFAGCLLKDKGGKGALELQRTGSNRMKVIQLDVTNDKQIEDAVRFVQLNLPEGQPGLWGIVNNAGASAFGEIEWSSIDLYKKVMDVNLWGMVRCTKAFLPQIRRSKGRVVNMASGLARMMAPSRSVYAVSKFAVGGFSDCLRYEMRRWGVKVSIIEPGNYIAGTDIFTKESVKEMSKLLWNNMPDNIKEDYGQELFDFRVNQLVGYTNAGMSDLSPVLNAYEDALLSRFPFIRYQPMESYWTIRSFIFTHFPACIADYWYIYR</sequence>
<keyword evidence="2" id="KW-0560">Oxidoreductase</keyword>
<keyword evidence="3" id="KW-0812">Transmembrane</keyword>
<evidence type="ECO:0000256" key="2">
    <source>
        <dbReference type="ARBA" id="ARBA00023002"/>
    </source>
</evidence>
<reference evidence="4 5" key="1">
    <citation type="submission" date="2024-02" db="EMBL/GenBank/DDBJ databases">
        <authorList>
            <person name="Daric V."/>
            <person name="Darras S."/>
        </authorList>
    </citation>
    <scope>NUCLEOTIDE SEQUENCE [LARGE SCALE GENOMIC DNA]</scope>
</reference>
<feature type="transmembrane region" description="Helical" evidence="3">
    <location>
        <begin position="338"/>
        <end position="358"/>
    </location>
</feature>
<evidence type="ECO:0000313" key="4">
    <source>
        <dbReference type="EMBL" id="CAK8691358.1"/>
    </source>
</evidence>
<dbReference type="Gene3D" id="3.40.50.720">
    <property type="entry name" value="NAD(P)-binding Rossmann-like Domain"/>
    <property type="match status" value="1"/>
</dbReference>
<evidence type="ECO:0000256" key="3">
    <source>
        <dbReference type="SAM" id="Phobius"/>
    </source>
</evidence>
<proteinExistence type="inferred from homology"/>
<keyword evidence="3" id="KW-1133">Transmembrane helix</keyword>
<keyword evidence="3" id="KW-0472">Membrane</keyword>
<gene>
    <name evidence="4" type="ORF">CVLEPA_LOCUS23922</name>
</gene>
<evidence type="ECO:0000256" key="1">
    <source>
        <dbReference type="ARBA" id="ARBA00006484"/>
    </source>
</evidence>
<dbReference type="PANTHER" id="PTHR43313:SF36">
    <property type="entry name" value="D-BETA-HYDROXYBUTYRATE DEHYDROGENASE, MITOCHONDRIAL"/>
    <property type="match status" value="1"/>
</dbReference>
<dbReference type="Pfam" id="PF00106">
    <property type="entry name" value="adh_short"/>
    <property type="match status" value="1"/>
</dbReference>
<evidence type="ECO:0000313" key="5">
    <source>
        <dbReference type="Proteomes" id="UP001642483"/>
    </source>
</evidence>
<dbReference type="InterPro" id="IPR002347">
    <property type="entry name" value="SDR_fam"/>
</dbReference>
<organism evidence="4 5">
    <name type="scientific">Clavelina lepadiformis</name>
    <name type="common">Light-bulb sea squirt</name>
    <name type="synonym">Ascidia lepadiformis</name>
    <dbReference type="NCBI Taxonomy" id="159417"/>
    <lineage>
        <taxon>Eukaryota</taxon>
        <taxon>Metazoa</taxon>
        <taxon>Chordata</taxon>
        <taxon>Tunicata</taxon>
        <taxon>Ascidiacea</taxon>
        <taxon>Aplousobranchia</taxon>
        <taxon>Clavelinidae</taxon>
        <taxon>Clavelina</taxon>
    </lineage>
</organism>
<accession>A0ABP0GHY6</accession>
<protein>
    <recommendedName>
        <fullName evidence="6">D-beta-hydroxybutyrate dehydrogenase, mitochondrial</fullName>
    </recommendedName>
</protein>
<dbReference type="Proteomes" id="UP001642483">
    <property type="component" value="Unassembled WGS sequence"/>
</dbReference>
<dbReference type="PRINTS" id="PR00081">
    <property type="entry name" value="GDHRDH"/>
</dbReference>
<comment type="similarity">
    <text evidence="1">Belongs to the short-chain dehydrogenases/reductases (SDR) family.</text>
</comment>
<dbReference type="InterPro" id="IPR036291">
    <property type="entry name" value="NAD(P)-bd_dom_sf"/>
</dbReference>
<dbReference type="EMBL" id="CAWYQH010000119">
    <property type="protein sequence ID" value="CAK8691358.1"/>
    <property type="molecule type" value="Genomic_DNA"/>
</dbReference>
<dbReference type="SUPFAM" id="SSF51735">
    <property type="entry name" value="NAD(P)-binding Rossmann-fold domains"/>
    <property type="match status" value="1"/>
</dbReference>
<keyword evidence="5" id="KW-1185">Reference proteome</keyword>
<dbReference type="PROSITE" id="PS00061">
    <property type="entry name" value="ADH_SHORT"/>
    <property type="match status" value="1"/>
</dbReference>
<evidence type="ECO:0008006" key="6">
    <source>
        <dbReference type="Google" id="ProtNLM"/>
    </source>
</evidence>
<comment type="caution">
    <text evidence="4">The sequence shown here is derived from an EMBL/GenBank/DDBJ whole genome shotgun (WGS) entry which is preliminary data.</text>
</comment>